<dbReference type="SUPFAM" id="SSF51569">
    <property type="entry name" value="Aldolase"/>
    <property type="match status" value="1"/>
</dbReference>
<dbReference type="PANTHER" id="PTHR42966:SF3">
    <property type="entry name" value="BLR5971 PROTEIN"/>
    <property type="match status" value="1"/>
</dbReference>
<protein>
    <submittedName>
        <fullName evidence="2">N-acetylneuraminate synthase family protein</fullName>
    </submittedName>
</protein>
<comment type="caution">
    <text evidence="2">The sequence shown here is derived from an EMBL/GenBank/DDBJ whole genome shotgun (WGS) entry which is preliminary data.</text>
</comment>
<dbReference type="InterPro" id="IPR051690">
    <property type="entry name" value="PseI-like"/>
</dbReference>
<proteinExistence type="predicted"/>
<dbReference type="GO" id="GO:0016051">
    <property type="term" value="P:carbohydrate biosynthetic process"/>
    <property type="evidence" value="ECO:0007669"/>
    <property type="project" value="InterPro"/>
</dbReference>
<gene>
    <name evidence="2" type="ORF">H8E29_03255</name>
</gene>
<dbReference type="EMBL" id="JACNJN010000056">
    <property type="protein sequence ID" value="MBC8334260.1"/>
    <property type="molecule type" value="Genomic_DNA"/>
</dbReference>
<dbReference type="PANTHER" id="PTHR42966">
    <property type="entry name" value="N-ACETYLNEURAMINATE SYNTHASE"/>
    <property type="match status" value="1"/>
</dbReference>
<evidence type="ECO:0000313" key="3">
    <source>
        <dbReference type="Proteomes" id="UP000614469"/>
    </source>
</evidence>
<evidence type="ECO:0000313" key="2">
    <source>
        <dbReference type="EMBL" id="MBC8334260.1"/>
    </source>
</evidence>
<feature type="domain" description="PseI/NeuA/B-like" evidence="1">
    <location>
        <begin position="38"/>
        <end position="274"/>
    </location>
</feature>
<accession>A0A8J6TH69</accession>
<name>A0A8J6TH69_9CHLR</name>
<dbReference type="GO" id="GO:0047444">
    <property type="term" value="F:N-acylneuraminate-9-phosphate synthase activity"/>
    <property type="evidence" value="ECO:0007669"/>
    <property type="project" value="TreeGrafter"/>
</dbReference>
<dbReference type="InterPro" id="IPR013132">
    <property type="entry name" value="PseI/NeuA/B-like_N"/>
</dbReference>
<dbReference type="AlphaFoldDB" id="A0A8J6TH69"/>
<sequence length="291" mass="32900">MTREMKIGEKLIGDGHQTYIIAEIGINHNGDLDVAKKMIDAAVNANADAVKFQKRTPDVCTPLDQQLKMRQTPWGYITYLDYRYKVEFGEEEYQEIDRHCKEQGIDWFVSVWDEGSVDFMEKFDTHAYKLPSASLTDYDLLRHVRATGRPVIISTGMSTMDEIRKGVEVVGEDNLGMMHSTSSYPCDPEELNLKMIETLKKEFPNLPIGYSGHEVGLVPSAIAVALGACMVERHLTIDRSMWGSDQSASVEPGGFRKLVKYIRVTEQGLGNGVKQVYESEMGPREKLRRVK</sequence>
<evidence type="ECO:0000259" key="1">
    <source>
        <dbReference type="Pfam" id="PF03102"/>
    </source>
</evidence>
<dbReference type="Gene3D" id="3.20.20.70">
    <property type="entry name" value="Aldolase class I"/>
    <property type="match status" value="1"/>
</dbReference>
<reference evidence="2 3" key="1">
    <citation type="submission" date="2020-08" db="EMBL/GenBank/DDBJ databases">
        <title>Bridging the membrane lipid divide: bacteria of the FCB group superphylum have the potential to synthesize archaeal ether lipids.</title>
        <authorList>
            <person name="Villanueva L."/>
            <person name="Von Meijenfeldt F.A.B."/>
            <person name="Westbye A.B."/>
            <person name="Yadav S."/>
            <person name="Hopmans E.C."/>
            <person name="Dutilh B.E."/>
            <person name="Sinninghe Damste J.S."/>
        </authorList>
    </citation>
    <scope>NUCLEOTIDE SEQUENCE [LARGE SCALE GENOMIC DNA]</scope>
    <source>
        <strain evidence="2">NIOZ-UU36</strain>
    </source>
</reference>
<dbReference type="Proteomes" id="UP000614469">
    <property type="component" value="Unassembled WGS sequence"/>
</dbReference>
<dbReference type="InterPro" id="IPR013785">
    <property type="entry name" value="Aldolase_TIM"/>
</dbReference>
<organism evidence="2 3">
    <name type="scientific">Candidatus Desulfolinea nitratireducens</name>
    <dbReference type="NCBI Taxonomy" id="2841698"/>
    <lineage>
        <taxon>Bacteria</taxon>
        <taxon>Bacillati</taxon>
        <taxon>Chloroflexota</taxon>
        <taxon>Anaerolineae</taxon>
        <taxon>Anaerolineales</taxon>
        <taxon>Anaerolineales incertae sedis</taxon>
        <taxon>Candidatus Desulfolinea</taxon>
    </lineage>
</organism>
<dbReference type="Pfam" id="PF03102">
    <property type="entry name" value="NeuB"/>
    <property type="match status" value="1"/>
</dbReference>